<dbReference type="Proteomes" id="UP000694726">
    <property type="component" value="Unplaced"/>
</dbReference>
<feature type="chain" id="PRO_5034266586" description="C-type lectin domain-containing protein" evidence="2">
    <location>
        <begin position="25"/>
        <end position="642"/>
    </location>
</feature>
<evidence type="ECO:0000313" key="5">
    <source>
        <dbReference type="Proteomes" id="UP000694726"/>
    </source>
</evidence>
<dbReference type="Gene3D" id="3.10.100.10">
    <property type="entry name" value="Mannose-Binding Protein A, subunit A"/>
    <property type="match status" value="2"/>
</dbReference>
<feature type="compositionally biased region" description="Polar residues" evidence="1">
    <location>
        <begin position="315"/>
        <end position="332"/>
    </location>
</feature>
<accession>A0A8D0Q3X7</accession>
<dbReference type="PANTHER" id="PTHR45784:SF5">
    <property type="entry name" value="C-TYPE LECTIN DOMAIN FAMILY 20 MEMBER A-RELATED"/>
    <property type="match status" value="1"/>
</dbReference>
<feature type="domain" description="C-type lectin" evidence="3">
    <location>
        <begin position="178"/>
        <end position="294"/>
    </location>
</feature>
<dbReference type="InterPro" id="IPR016186">
    <property type="entry name" value="C-type_lectin-like/link_sf"/>
</dbReference>
<feature type="compositionally biased region" description="Polar residues" evidence="1">
    <location>
        <begin position="503"/>
        <end position="517"/>
    </location>
</feature>
<reference evidence="4" key="1">
    <citation type="submission" date="2025-08" db="UniProtKB">
        <authorList>
            <consortium name="Ensembl"/>
        </authorList>
    </citation>
    <scope>IDENTIFICATION</scope>
</reference>
<evidence type="ECO:0000313" key="4">
    <source>
        <dbReference type="Ensembl" id="ENSSSCP00015043255.1"/>
    </source>
</evidence>
<feature type="signal peptide" evidence="2">
    <location>
        <begin position="1"/>
        <end position="24"/>
    </location>
</feature>
<evidence type="ECO:0000256" key="1">
    <source>
        <dbReference type="SAM" id="MobiDB-lite"/>
    </source>
</evidence>
<dbReference type="SMART" id="SM00034">
    <property type="entry name" value="CLECT"/>
    <property type="match status" value="2"/>
</dbReference>
<protein>
    <recommendedName>
        <fullName evidence="3">C-type lectin domain-containing protein</fullName>
    </recommendedName>
</protein>
<dbReference type="SUPFAM" id="SSF56436">
    <property type="entry name" value="C-type lectin-like"/>
    <property type="match status" value="2"/>
</dbReference>
<dbReference type="InterPro" id="IPR001304">
    <property type="entry name" value="C-type_lectin-like"/>
</dbReference>
<dbReference type="Pfam" id="PF00059">
    <property type="entry name" value="Lectin_C"/>
    <property type="match status" value="2"/>
</dbReference>
<dbReference type="AlphaFoldDB" id="A0A8D0Q3X7"/>
<feature type="domain" description="C-type lectin" evidence="3">
    <location>
        <begin position="35"/>
        <end position="150"/>
    </location>
</feature>
<organism evidence="4 5">
    <name type="scientific">Sus scrofa</name>
    <name type="common">Pig</name>
    <dbReference type="NCBI Taxonomy" id="9823"/>
    <lineage>
        <taxon>Eukaryota</taxon>
        <taxon>Metazoa</taxon>
        <taxon>Chordata</taxon>
        <taxon>Craniata</taxon>
        <taxon>Vertebrata</taxon>
        <taxon>Euteleostomi</taxon>
        <taxon>Mammalia</taxon>
        <taxon>Eutheria</taxon>
        <taxon>Laurasiatheria</taxon>
        <taxon>Artiodactyla</taxon>
        <taxon>Suina</taxon>
        <taxon>Suidae</taxon>
        <taxon>Sus</taxon>
    </lineage>
</organism>
<dbReference type="CDD" id="cd03602">
    <property type="entry name" value="CLECT_1"/>
    <property type="match status" value="1"/>
</dbReference>
<name>A0A8D0Q3X7_PIG</name>
<dbReference type="Ensembl" id="ENSSSCT00015103649.1">
    <property type="protein sequence ID" value="ENSSSCP00015043255.1"/>
    <property type="gene ID" value="ENSSSCG00015076798.1"/>
</dbReference>
<dbReference type="InterPro" id="IPR016187">
    <property type="entry name" value="CTDL_fold"/>
</dbReference>
<dbReference type="PANTHER" id="PTHR45784">
    <property type="entry name" value="C-TYPE LECTIN DOMAIN FAMILY 20 MEMBER A-RELATED"/>
    <property type="match status" value="1"/>
</dbReference>
<dbReference type="PROSITE" id="PS50041">
    <property type="entry name" value="C_TYPE_LECTIN_2"/>
    <property type="match status" value="2"/>
</dbReference>
<feature type="compositionally biased region" description="Polar residues" evidence="1">
    <location>
        <begin position="548"/>
        <end position="575"/>
    </location>
</feature>
<proteinExistence type="predicted"/>
<feature type="compositionally biased region" description="Polar residues" evidence="1">
    <location>
        <begin position="487"/>
        <end position="496"/>
    </location>
</feature>
<evidence type="ECO:0000256" key="2">
    <source>
        <dbReference type="SAM" id="SignalP"/>
    </source>
</evidence>
<keyword evidence="2" id="KW-0732">Signal</keyword>
<evidence type="ECO:0000259" key="3">
    <source>
        <dbReference type="PROSITE" id="PS50041"/>
    </source>
</evidence>
<sequence length="642" mass="68171">MPALGLRLSLRAAGIFQLLSVTSSVCLASALQLTSEGKTFWRVEQELRWSEALDYCRQHHTDLADLQSMNSWSSIKALYSLTSSTGAWIGLFFDVQTRGPRWSSGSIFSIPVWTSMPSLEEGLCVTLYSITLLVSLGAASCTAQKPFICYYDPAVGLGTVLQPPVSLTTSGKPVEVQIGRLTFKRFDQDRTWLAALQYCRRYYTDLADLQSVTDKADKEALKSIASKTEAWIGLYFNAASGSLRWSSDAGTSIPAWLKVPQFGPGLCAGLASYWSFFPRVSSVDCSSLKPFICFNDPTVGHRVSAALPELFYTPSSAGTAGTTPRPRTSPGSAGTKATEGRLAQRLSPEPPELCSATPGPRASVFAGSAAPQPQGTAAPSPPAHAMLEYSPAPDRGPWTPPVAAQSASIRPAPPASLLTPAGSAPPGRPPVLQEVIGSPLTFISSPAPSPAPPEDPVTQGGPGTPLEASLSSTLWASAHRGVATPPGSATSSQSRSAEPPGSEENTLEPSGSGSSAGPQRAVTHSEWAAPSQAARLETPGSRLGPETAVTSEKSGTYTRDTATATQAQHLSSSHQPDSKEETPAPKPAQLFGILKADFIIPVLMDPEDMKDQFLNEIQETLKLTLGQEKFRLKWVGFEENKK</sequence>
<feature type="region of interest" description="Disordered" evidence="1">
    <location>
        <begin position="315"/>
        <end position="587"/>
    </location>
</feature>